<dbReference type="KEGG" id="vg:80540896"/>
<sequence length="77" mass="8347">MSSNGWKNVKVSYTHKGQQVTEDLYLTIDLEGNQIVVLPTANILLASQPGNSCDHAKLRSDAMAKFKSLGTRAPIAC</sequence>
<name>A0A3T1CXJ0_9VIRU</name>
<dbReference type="EMBL" id="AP018495">
    <property type="protein sequence ID" value="BBI30544.1"/>
    <property type="molecule type" value="Genomic_DNA"/>
</dbReference>
<evidence type="ECO:0000313" key="1">
    <source>
        <dbReference type="EMBL" id="BBI30544.1"/>
    </source>
</evidence>
<keyword evidence="2" id="KW-1185">Reference proteome</keyword>
<organism evidence="1 2">
    <name type="scientific">Acanthamoeba castellanii medusavirus J1</name>
    <dbReference type="NCBI Taxonomy" id="3114988"/>
    <lineage>
        <taxon>Viruses</taxon>
        <taxon>Varidnaviria</taxon>
        <taxon>Bamfordvirae</taxon>
        <taxon>Nucleocytoviricota</taxon>
        <taxon>Megaviricetes</taxon>
        <taxon>Mamonoviridae</taxon>
        <taxon>Medusavirus</taxon>
        <taxon>Medusavirus medusae</taxon>
    </lineage>
</organism>
<accession>A0A3T1CXJ0</accession>
<reference evidence="2" key="1">
    <citation type="journal article" date="2019" name="J. Virol.">
        <title>Medusavirus, a novel large DNA virus discovered from hot spring water.</title>
        <authorList>
            <person name="Yoshikawa G."/>
            <person name="Blanc-Mathieu R."/>
            <person name="Song C."/>
            <person name="Kayama Y."/>
            <person name="Mochizuki T."/>
            <person name="Murata K."/>
            <person name="Ogata H."/>
            <person name="Takemura M."/>
        </authorList>
    </citation>
    <scope>NUCLEOTIDE SEQUENCE [LARGE SCALE GENOMIC DNA]</scope>
</reference>
<evidence type="ECO:0000313" key="2">
    <source>
        <dbReference type="Proteomes" id="UP001161669"/>
    </source>
</evidence>
<dbReference type="Proteomes" id="UP001161669">
    <property type="component" value="Segment"/>
</dbReference>
<protein>
    <submittedName>
        <fullName evidence="1">Uncharacterized protein</fullName>
    </submittedName>
</protein>
<proteinExistence type="predicted"/>